<name>A0A9D1DNQ8_9FIRM</name>
<reference evidence="2" key="2">
    <citation type="journal article" date="2021" name="PeerJ">
        <title>Extensive microbial diversity within the chicken gut microbiome revealed by metagenomics and culture.</title>
        <authorList>
            <person name="Gilroy R."/>
            <person name="Ravi A."/>
            <person name="Getino M."/>
            <person name="Pursley I."/>
            <person name="Horton D.L."/>
            <person name="Alikhan N.F."/>
            <person name="Baker D."/>
            <person name="Gharbi K."/>
            <person name="Hall N."/>
            <person name="Watson M."/>
            <person name="Adriaenssens E.M."/>
            <person name="Foster-Nyarko E."/>
            <person name="Jarju S."/>
            <person name="Secka A."/>
            <person name="Antonio M."/>
            <person name="Oren A."/>
            <person name="Chaudhuri R.R."/>
            <person name="La Ragione R."/>
            <person name="Hildebrand F."/>
            <person name="Pallen M.J."/>
        </authorList>
    </citation>
    <scope>NUCLEOTIDE SEQUENCE</scope>
    <source>
        <strain evidence="2">ChiSjej1B19-7085</strain>
    </source>
</reference>
<organism evidence="2 3">
    <name type="scientific">Candidatus Gallacutalibacter pullicola</name>
    <dbReference type="NCBI Taxonomy" id="2840830"/>
    <lineage>
        <taxon>Bacteria</taxon>
        <taxon>Bacillati</taxon>
        <taxon>Bacillota</taxon>
        <taxon>Clostridia</taxon>
        <taxon>Eubacteriales</taxon>
        <taxon>Candidatus Gallacutalibacter</taxon>
    </lineage>
</organism>
<gene>
    <name evidence="2" type="ORF">IAA54_00985</name>
</gene>
<dbReference type="Proteomes" id="UP000886785">
    <property type="component" value="Unassembled WGS sequence"/>
</dbReference>
<evidence type="ECO:0000313" key="3">
    <source>
        <dbReference type="Proteomes" id="UP000886785"/>
    </source>
</evidence>
<sequence length="77" mass="8894">MRITVFLKKEEEDKKKKKPPLPPAEDEMEEELDWPPFQAVNLQKSAFDSQALNRREGVNTAPSVFDRQCVFHVKPGP</sequence>
<reference evidence="2" key="1">
    <citation type="submission" date="2020-10" db="EMBL/GenBank/DDBJ databases">
        <authorList>
            <person name="Gilroy R."/>
        </authorList>
    </citation>
    <scope>NUCLEOTIDE SEQUENCE</scope>
    <source>
        <strain evidence="2">ChiSjej1B19-7085</strain>
    </source>
</reference>
<dbReference type="EMBL" id="DVHF01000010">
    <property type="protein sequence ID" value="HIR56223.1"/>
    <property type="molecule type" value="Genomic_DNA"/>
</dbReference>
<evidence type="ECO:0000313" key="2">
    <source>
        <dbReference type="EMBL" id="HIR56223.1"/>
    </source>
</evidence>
<proteinExistence type="predicted"/>
<comment type="caution">
    <text evidence="2">The sequence shown here is derived from an EMBL/GenBank/DDBJ whole genome shotgun (WGS) entry which is preliminary data.</text>
</comment>
<feature type="region of interest" description="Disordered" evidence="1">
    <location>
        <begin position="1"/>
        <end position="32"/>
    </location>
</feature>
<protein>
    <submittedName>
        <fullName evidence="2">Uncharacterized protein</fullName>
    </submittedName>
</protein>
<dbReference type="AlphaFoldDB" id="A0A9D1DNQ8"/>
<evidence type="ECO:0000256" key="1">
    <source>
        <dbReference type="SAM" id="MobiDB-lite"/>
    </source>
</evidence>
<accession>A0A9D1DNQ8</accession>